<proteinExistence type="predicted"/>
<organism evidence="1 2">
    <name type="scientific">Colletotrichum sojae</name>
    <dbReference type="NCBI Taxonomy" id="2175907"/>
    <lineage>
        <taxon>Eukaryota</taxon>
        <taxon>Fungi</taxon>
        <taxon>Dikarya</taxon>
        <taxon>Ascomycota</taxon>
        <taxon>Pezizomycotina</taxon>
        <taxon>Sordariomycetes</taxon>
        <taxon>Hypocreomycetidae</taxon>
        <taxon>Glomerellales</taxon>
        <taxon>Glomerellaceae</taxon>
        <taxon>Colletotrichum</taxon>
        <taxon>Colletotrichum orchidearum species complex</taxon>
    </lineage>
</organism>
<evidence type="ECO:0000313" key="1">
    <source>
        <dbReference type="EMBL" id="KAF6803640.1"/>
    </source>
</evidence>
<evidence type="ECO:0000313" key="2">
    <source>
        <dbReference type="Proteomes" id="UP000652219"/>
    </source>
</evidence>
<reference evidence="1 2" key="1">
    <citation type="journal article" date="2020" name="Phytopathology">
        <title>Genome Sequence Resources of Colletotrichum truncatum, C. plurivorum, C. musicola, and C. sojae: Four Species Pathogenic to Soybean (Glycine max).</title>
        <authorList>
            <person name="Rogerio F."/>
            <person name="Boufleur T.R."/>
            <person name="Ciampi-Guillardi M."/>
            <person name="Sukno S.A."/>
            <person name="Thon M.R."/>
            <person name="Massola Junior N.S."/>
            <person name="Baroncelli R."/>
        </authorList>
    </citation>
    <scope>NUCLEOTIDE SEQUENCE [LARGE SCALE GENOMIC DNA]</scope>
    <source>
        <strain evidence="1 2">LFN0009</strain>
    </source>
</reference>
<dbReference type="AlphaFoldDB" id="A0A8H6J013"/>
<protein>
    <submittedName>
        <fullName evidence="1">Uncharacterized protein</fullName>
    </submittedName>
</protein>
<comment type="caution">
    <text evidence="1">The sequence shown here is derived from an EMBL/GenBank/DDBJ whole genome shotgun (WGS) entry which is preliminary data.</text>
</comment>
<name>A0A8H6J013_9PEZI</name>
<keyword evidence="2" id="KW-1185">Reference proteome</keyword>
<sequence>MSQSAPNVTLADLWPELMADIGITGPIAESPASLLSLLPESLTGKGWIAVLFMSLLNKLLNRVASSRKKDAEQRVRAERRRRRLGIWEERQHSGLEKLHEMLVDMDIPEVDLNTVDMHEWLDYTFWRL</sequence>
<gene>
    <name evidence="1" type="ORF">CSOJ01_10771</name>
</gene>
<dbReference type="EMBL" id="WIGN01000232">
    <property type="protein sequence ID" value="KAF6803640.1"/>
    <property type="molecule type" value="Genomic_DNA"/>
</dbReference>
<accession>A0A8H6J013</accession>
<dbReference type="Proteomes" id="UP000652219">
    <property type="component" value="Unassembled WGS sequence"/>
</dbReference>